<dbReference type="SUPFAM" id="SSF48403">
    <property type="entry name" value="Ankyrin repeat"/>
    <property type="match status" value="1"/>
</dbReference>
<feature type="repeat" description="ANK" evidence="3">
    <location>
        <begin position="42"/>
        <end position="74"/>
    </location>
</feature>
<organism evidence="6 7">
    <name type="scientific">Toxocara canis</name>
    <name type="common">Canine roundworm</name>
    <dbReference type="NCBI Taxonomy" id="6265"/>
    <lineage>
        <taxon>Eukaryota</taxon>
        <taxon>Metazoa</taxon>
        <taxon>Ecdysozoa</taxon>
        <taxon>Nematoda</taxon>
        <taxon>Chromadorea</taxon>
        <taxon>Rhabditida</taxon>
        <taxon>Spirurina</taxon>
        <taxon>Ascaridomorpha</taxon>
        <taxon>Ascaridoidea</taxon>
        <taxon>Toxocaridae</taxon>
        <taxon>Toxocara</taxon>
    </lineage>
</organism>
<evidence type="ECO:0000313" key="7">
    <source>
        <dbReference type="WBParaSite" id="TCNE_0000091901-mRNA-1"/>
    </source>
</evidence>
<dbReference type="InterPro" id="IPR002110">
    <property type="entry name" value="Ankyrin_rpt"/>
</dbReference>
<keyword evidence="2 3" id="KW-0040">ANK repeat</keyword>
<dbReference type="PANTHER" id="PTHR24198:SF165">
    <property type="entry name" value="ANKYRIN REPEAT-CONTAINING PROTEIN-RELATED"/>
    <property type="match status" value="1"/>
</dbReference>
<reference evidence="5 6" key="2">
    <citation type="submission" date="2018-11" db="EMBL/GenBank/DDBJ databases">
        <authorList>
            <consortium name="Pathogen Informatics"/>
        </authorList>
    </citation>
    <scope>NUCLEOTIDE SEQUENCE [LARGE SCALE GENOMIC DNA]</scope>
</reference>
<dbReference type="Gene3D" id="1.25.40.20">
    <property type="entry name" value="Ankyrin repeat-containing domain"/>
    <property type="match status" value="1"/>
</dbReference>
<dbReference type="SMART" id="SM00248">
    <property type="entry name" value="ANK"/>
    <property type="match status" value="5"/>
</dbReference>
<evidence type="ECO:0000256" key="2">
    <source>
        <dbReference type="ARBA" id="ARBA00023043"/>
    </source>
</evidence>
<name>A0A183TXF0_TOXCA</name>
<reference evidence="7" key="1">
    <citation type="submission" date="2016-06" db="UniProtKB">
        <authorList>
            <consortium name="WormBaseParasite"/>
        </authorList>
    </citation>
    <scope>IDENTIFICATION</scope>
</reference>
<gene>
    <name evidence="5" type="ORF">TCNE_LOCUS920</name>
</gene>
<dbReference type="InterPro" id="IPR036770">
    <property type="entry name" value="Ankyrin_rpt-contain_sf"/>
</dbReference>
<dbReference type="PROSITE" id="PS50088">
    <property type="entry name" value="ANK_REPEAT"/>
    <property type="match status" value="4"/>
</dbReference>
<dbReference type="Proteomes" id="UP000050794">
    <property type="component" value="Unassembled WGS sequence"/>
</dbReference>
<dbReference type="WBParaSite" id="TCNE_0000091901-mRNA-1">
    <property type="protein sequence ID" value="TCNE_0000091901-mRNA-1"/>
    <property type="gene ID" value="TCNE_0000091901"/>
</dbReference>
<feature type="repeat" description="ANK" evidence="3">
    <location>
        <begin position="108"/>
        <end position="140"/>
    </location>
</feature>
<sequence>MNDDQEELIVSAMLIACEEGNLAGLDQLATLHRINLNIANRLGETAMHVSAGAGHYDIVHYLHMKGAALDIGDRRGDTPLFWAARHGHVAVVSYLTNENVNVNTVNKSRETALHVATRYTQLETVLILLEHGADISLQDEHGETALHIASWHGYATLLAALCRYGPLLEIKNKASEQPHPNVPTPACHQLVVGWLVARAVNWPVILAQHYRFVGWLYCCCVVCSCAKTTQAVRPVGAGNQKPFKIYSRFLSGLKDAEELEATKAASMVSQPHITSTVGVTAQMQPHTKPGQQLLPDLLSTTSTSSRSIEHPRGCHSDRESCISSEKSSLHKDDIAGTAENVVDLSDIKAVAGSDFTSLISSLASLSSGCSSSKGFAPRTGSDHPVLTRQQSRSMSCSGDSEQSKSCTGILPCARATPATSKFVSLVTNMGHSWDDFCGCSTVAVCSSTRGGAISHRCLVAQQQFAWEQGRERAG</sequence>
<proteinExistence type="predicted"/>
<dbReference type="PRINTS" id="PR01415">
    <property type="entry name" value="ANKYRIN"/>
</dbReference>
<dbReference type="Pfam" id="PF12796">
    <property type="entry name" value="Ank_2"/>
    <property type="match status" value="1"/>
</dbReference>
<feature type="compositionally biased region" description="Polar residues" evidence="4">
    <location>
        <begin position="387"/>
        <end position="403"/>
    </location>
</feature>
<dbReference type="EMBL" id="UYWY01000551">
    <property type="protein sequence ID" value="VDM25120.1"/>
    <property type="molecule type" value="Genomic_DNA"/>
</dbReference>
<dbReference type="AlphaFoldDB" id="A0A183TXF0"/>
<keyword evidence="1" id="KW-0677">Repeat</keyword>
<protein>
    <submittedName>
        <fullName evidence="7">ANK_REP_REGION domain-containing protein</fullName>
    </submittedName>
</protein>
<dbReference type="PANTHER" id="PTHR24198">
    <property type="entry name" value="ANKYRIN REPEAT AND PROTEIN KINASE DOMAIN-CONTAINING PROTEIN"/>
    <property type="match status" value="1"/>
</dbReference>
<feature type="repeat" description="ANK" evidence="3">
    <location>
        <begin position="75"/>
        <end position="107"/>
    </location>
</feature>
<evidence type="ECO:0000256" key="1">
    <source>
        <dbReference type="ARBA" id="ARBA00022737"/>
    </source>
</evidence>
<feature type="repeat" description="ANK" evidence="3">
    <location>
        <begin position="141"/>
        <end position="173"/>
    </location>
</feature>
<feature type="region of interest" description="Disordered" evidence="4">
    <location>
        <begin position="375"/>
        <end position="403"/>
    </location>
</feature>
<accession>A0A183TXF0</accession>
<evidence type="ECO:0000256" key="3">
    <source>
        <dbReference type="PROSITE-ProRule" id="PRU00023"/>
    </source>
</evidence>
<dbReference type="PROSITE" id="PS50297">
    <property type="entry name" value="ANK_REP_REGION"/>
    <property type="match status" value="3"/>
</dbReference>
<evidence type="ECO:0000313" key="6">
    <source>
        <dbReference type="Proteomes" id="UP000050794"/>
    </source>
</evidence>
<dbReference type="Pfam" id="PF13637">
    <property type="entry name" value="Ank_4"/>
    <property type="match status" value="1"/>
</dbReference>
<keyword evidence="6" id="KW-1185">Reference proteome</keyword>
<evidence type="ECO:0000313" key="5">
    <source>
        <dbReference type="EMBL" id="VDM25120.1"/>
    </source>
</evidence>
<evidence type="ECO:0000256" key="4">
    <source>
        <dbReference type="SAM" id="MobiDB-lite"/>
    </source>
</evidence>